<keyword evidence="3" id="KW-1185">Reference proteome</keyword>
<name>A0ABN9PW31_9DINO</name>
<feature type="region of interest" description="Disordered" evidence="1">
    <location>
        <begin position="1"/>
        <end position="27"/>
    </location>
</feature>
<feature type="compositionally biased region" description="Low complexity" evidence="1">
    <location>
        <begin position="1"/>
        <end position="12"/>
    </location>
</feature>
<evidence type="ECO:0000256" key="1">
    <source>
        <dbReference type="SAM" id="MobiDB-lite"/>
    </source>
</evidence>
<proteinExistence type="predicted"/>
<feature type="region of interest" description="Disordered" evidence="1">
    <location>
        <begin position="509"/>
        <end position="543"/>
    </location>
</feature>
<dbReference type="Proteomes" id="UP001189429">
    <property type="component" value="Unassembled WGS sequence"/>
</dbReference>
<evidence type="ECO:0000313" key="3">
    <source>
        <dbReference type="Proteomes" id="UP001189429"/>
    </source>
</evidence>
<feature type="non-terminal residue" evidence="2">
    <location>
        <position position="555"/>
    </location>
</feature>
<dbReference type="EMBL" id="CAUYUJ010001758">
    <property type="protein sequence ID" value="CAK0797484.1"/>
    <property type="molecule type" value="Genomic_DNA"/>
</dbReference>
<reference evidence="2" key="1">
    <citation type="submission" date="2023-10" db="EMBL/GenBank/DDBJ databases">
        <authorList>
            <person name="Chen Y."/>
            <person name="Shah S."/>
            <person name="Dougan E. K."/>
            <person name="Thang M."/>
            <person name="Chan C."/>
        </authorList>
    </citation>
    <scope>NUCLEOTIDE SEQUENCE [LARGE SCALE GENOMIC DNA]</scope>
</reference>
<accession>A0ABN9PW31</accession>
<gene>
    <name evidence="2" type="ORF">PCOR1329_LOCUS6552</name>
</gene>
<protein>
    <submittedName>
        <fullName evidence="2">Uncharacterized protein</fullName>
    </submittedName>
</protein>
<sequence>MAGSGSRRSAAPSPRPQPLPRSQCFAPEPSVMAKGVGAGVTSISRYDVNWALEEVQSPPQQFSNSGSLQQALDTFRNLLLAIGLDSQAGCLNAELVDRMFVDFLDELESSISQEERQSASDSNKQWRDWVAELGMEAGRPSHLLQAEAGRLQELWQSLSHEGQYVNPVMHTGTIMWDLSNFYEHVDREDLYQKALHNKFSTHILSVIINQHKSRRLVSFSSMVTDVGYTTRGIPAGDSFATYLVQIYCINELDAWQSQHSMVQLSVFIDDFLQQAQSSSMLTVLTNLTDAAHDMRQVIELDLQCSVADHKSVVLASSEKLQLQIVKALGTKGGQALDSAANLGIDYSAGRSRMYKKYRPTAIGRHAKLRKRLFKLNSLREGGANISKLYSGLVAPVATGARRPGGAPGALDVAVAPRGGVPDDAGELGQEALGGRAGPGRLRRRGVRGVPVHRGHGLAEIGRARLAGGAPVARGELAEAARRSRGRAGHWAGGRDEIAQDGLLRAALRERRLEGRQGGRDRPAAGGRRGGARGWAGSRPRAHRRCSPLRPWAAFW</sequence>
<organism evidence="2 3">
    <name type="scientific">Prorocentrum cordatum</name>
    <dbReference type="NCBI Taxonomy" id="2364126"/>
    <lineage>
        <taxon>Eukaryota</taxon>
        <taxon>Sar</taxon>
        <taxon>Alveolata</taxon>
        <taxon>Dinophyceae</taxon>
        <taxon>Prorocentrales</taxon>
        <taxon>Prorocentraceae</taxon>
        <taxon>Prorocentrum</taxon>
    </lineage>
</organism>
<feature type="compositionally biased region" description="Basic and acidic residues" evidence="1">
    <location>
        <begin position="509"/>
        <end position="522"/>
    </location>
</feature>
<evidence type="ECO:0000313" key="2">
    <source>
        <dbReference type="EMBL" id="CAK0797484.1"/>
    </source>
</evidence>
<comment type="caution">
    <text evidence="2">The sequence shown here is derived from an EMBL/GenBank/DDBJ whole genome shotgun (WGS) entry which is preliminary data.</text>
</comment>